<protein>
    <submittedName>
        <fullName evidence="2">Uncharacterized protein</fullName>
    </submittedName>
</protein>
<accession>A0A1M5PGP7</accession>
<evidence type="ECO:0000313" key="2">
    <source>
        <dbReference type="EMBL" id="SHH00609.1"/>
    </source>
</evidence>
<dbReference type="Proteomes" id="UP000242329">
    <property type="component" value="Unassembled WGS sequence"/>
</dbReference>
<organism evidence="2 3">
    <name type="scientific">Thermosyntropha lipolytica DSM 11003</name>
    <dbReference type="NCBI Taxonomy" id="1123382"/>
    <lineage>
        <taxon>Bacteria</taxon>
        <taxon>Bacillati</taxon>
        <taxon>Bacillota</taxon>
        <taxon>Clostridia</taxon>
        <taxon>Eubacteriales</taxon>
        <taxon>Syntrophomonadaceae</taxon>
        <taxon>Thermosyntropha</taxon>
    </lineage>
</organism>
<evidence type="ECO:0000313" key="3">
    <source>
        <dbReference type="Proteomes" id="UP000242329"/>
    </source>
</evidence>
<reference evidence="3" key="1">
    <citation type="submission" date="2016-11" db="EMBL/GenBank/DDBJ databases">
        <authorList>
            <person name="Varghese N."/>
            <person name="Submissions S."/>
        </authorList>
    </citation>
    <scope>NUCLEOTIDE SEQUENCE [LARGE SCALE GENOMIC DNA]</scope>
    <source>
        <strain evidence="3">DSM 11003</strain>
    </source>
</reference>
<keyword evidence="1" id="KW-0472">Membrane</keyword>
<evidence type="ECO:0000256" key="1">
    <source>
        <dbReference type="SAM" id="Phobius"/>
    </source>
</evidence>
<dbReference type="OrthoDB" id="2085013at2"/>
<proteinExistence type="predicted"/>
<feature type="transmembrane region" description="Helical" evidence="1">
    <location>
        <begin position="61"/>
        <end position="78"/>
    </location>
</feature>
<gene>
    <name evidence="2" type="ORF">SAMN02745221_01465</name>
</gene>
<keyword evidence="1" id="KW-1133">Transmembrane helix</keyword>
<sequence length="99" mass="10765">MEEIGTLLLLAVSAEAIWETLLMVKLNGGINKEKLGAIVIGIILAIAARVDFFYIMGVPLAIPYLGMVFTGIIISRGANFIHDIIKITEVVKIKNKAQI</sequence>
<dbReference type="AlphaFoldDB" id="A0A1M5PGP7"/>
<feature type="transmembrane region" description="Helical" evidence="1">
    <location>
        <begin position="36"/>
        <end position="55"/>
    </location>
</feature>
<name>A0A1M5PGP7_9FIRM</name>
<keyword evidence="1" id="KW-0812">Transmembrane</keyword>
<keyword evidence="3" id="KW-1185">Reference proteome</keyword>
<feature type="transmembrane region" description="Helical" evidence="1">
    <location>
        <begin position="6"/>
        <end position="24"/>
    </location>
</feature>
<dbReference type="EMBL" id="FQWY01000022">
    <property type="protein sequence ID" value="SHH00609.1"/>
    <property type="molecule type" value="Genomic_DNA"/>
</dbReference>
<dbReference type="RefSeq" id="WP_084728396.1">
    <property type="nucleotide sequence ID" value="NZ_FQWY01000022.1"/>
</dbReference>